<feature type="region of interest" description="Disordered" evidence="13">
    <location>
        <begin position="44"/>
        <end position="82"/>
    </location>
</feature>
<dbReference type="PROSITE" id="PS50157">
    <property type="entry name" value="ZINC_FINGER_C2H2_2"/>
    <property type="match status" value="1"/>
</dbReference>
<feature type="compositionally biased region" description="Basic and acidic residues" evidence="13">
    <location>
        <begin position="284"/>
        <end position="315"/>
    </location>
</feature>
<dbReference type="InterPro" id="IPR013087">
    <property type="entry name" value="Znf_C2H2_type"/>
</dbReference>
<dbReference type="Pfam" id="PF25977">
    <property type="entry name" value="DZIP1"/>
    <property type="match status" value="1"/>
</dbReference>
<evidence type="ECO:0000256" key="8">
    <source>
        <dbReference type="ARBA" id="ARBA00023054"/>
    </source>
</evidence>
<dbReference type="InterPro" id="IPR058883">
    <property type="entry name" value="DZIP1_dom"/>
</dbReference>
<keyword evidence="8 12" id="KW-0175">Coiled coil</keyword>
<reference evidence="15" key="2">
    <citation type="submission" date="2025-08" db="UniProtKB">
        <authorList>
            <consortium name="Ensembl"/>
        </authorList>
    </citation>
    <scope>IDENTIFICATION</scope>
    <source>
        <strain evidence="15">Glennie</strain>
    </source>
</reference>
<feature type="domain" description="C2H2-type" evidence="14">
    <location>
        <begin position="225"/>
        <end position="253"/>
    </location>
</feature>
<feature type="compositionally biased region" description="Low complexity" evidence="13">
    <location>
        <begin position="72"/>
        <end position="82"/>
    </location>
</feature>
<dbReference type="GO" id="GO:0005737">
    <property type="term" value="C:cytoplasm"/>
    <property type="evidence" value="ECO:0000318"/>
    <property type="project" value="GO_Central"/>
</dbReference>
<feature type="compositionally biased region" description="Pro residues" evidence="13">
    <location>
        <begin position="60"/>
        <end position="71"/>
    </location>
</feature>
<accession>A0A6I8N880</accession>
<evidence type="ECO:0000256" key="10">
    <source>
        <dbReference type="ARBA" id="ARBA00023273"/>
    </source>
</evidence>
<evidence type="ECO:0000256" key="9">
    <source>
        <dbReference type="ARBA" id="ARBA00023212"/>
    </source>
</evidence>
<organism evidence="15 16">
    <name type="scientific">Ornithorhynchus anatinus</name>
    <name type="common">Duckbill platypus</name>
    <dbReference type="NCBI Taxonomy" id="9258"/>
    <lineage>
        <taxon>Eukaryota</taxon>
        <taxon>Metazoa</taxon>
        <taxon>Chordata</taxon>
        <taxon>Craniata</taxon>
        <taxon>Vertebrata</taxon>
        <taxon>Euteleostomi</taxon>
        <taxon>Mammalia</taxon>
        <taxon>Monotremata</taxon>
        <taxon>Ornithorhynchidae</taxon>
        <taxon>Ornithorhynchus</taxon>
    </lineage>
</organism>
<dbReference type="Pfam" id="PF13815">
    <property type="entry name" value="Dzip-like_N"/>
    <property type="match status" value="1"/>
</dbReference>
<evidence type="ECO:0000256" key="6">
    <source>
        <dbReference type="ARBA" id="ARBA00022771"/>
    </source>
</evidence>
<dbReference type="PANTHER" id="PTHR21502">
    <property type="entry name" value="ZINC FINGER PROTEIN DZIP1"/>
    <property type="match status" value="1"/>
</dbReference>
<feature type="region of interest" description="Disordered" evidence="13">
    <location>
        <begin position="824"/>
        <end position="870"/>
    </location>
</feature>
<evidence type="ECO:0000256" key="12">
    <source>
        <dbReference type="SAM" id="Coils"/>
    </source>
</evidence>
<proteinExistence type="inferred from homology"/>
<dbReference type="GO" id="GO:0060271">
    <property type="term" value="P:cilium assembly"/>
    <property type="evidence" value="ECO:0000318"/>
    <property type="project" value="GO_Central"/>
</dbReference>
<keyword evidence="16" id="KW-1185">Reference proteome</keyword>
<sequence>MRTRDLPTPRPGLYPLGRAASLNKAMKSSGDFFLLSQPFFQNGYHPQPTPGFKGQACPMPGRPDPRSPPGPRGLLPGPAGPSSFQFQPRHQTVDWRRFSAIDVERVARELDVMTLQETITGVTFCNLDTERCAHCQQPVDPVLLKVLKLAQLTIEYLLHSQDWLSGSVALLEEQLQRALDQREGAQRELGRQAQELKGLRDQSRRNRKMIATQQLLLQAGANNYHKCHLCEKTFLNYSYLQAHIQRRHVEATEAERQKKKQVEQMEDGLEELRVKLKRTQSQLDAEREDEKRRRAQESEQAYQREEEAKREFDKWKEEERTKLHQEIDSLRQLFLTEFRDITSKNSSLEGKLQALQSQKMKESNLGTLQDDNYEDRQRQVKELQAMREKTEQQKMEWKRKMKELQGEHLAEKEELKGENERLRATLSRDQKKATDHFHSQLLTLNTQLREQAKVIKSQEEVIKKMSLRKTKVIQPASKAANEKEESTEEELEDSLDRKQQVLEALRSNPNLLKQFRPILEETLEEKLESMGVKRGTKRISAQTHQNLGFLIKTQQEHKAKKFPELLSLRESLGREVSRKARQRQKNEETGSHPPGVVSGHLYSPIPSHRKTATPVSSRKNPLASRQATPKPRTSRMEVPSQPPRPTPRRKVSGPAGLSETPKPAPEPAPRRRAYSTTTLPGPPALQLSTPPFSSEGDSDGSDARRGSPGLTRPERLQPAQPSSSRLETRVESEWSWSDTDTSDGKAIRPTGAGVDKMAPSGTLVLSIAQNLERQLSTPGRKPAGGVRLFPAAHTGLLKTSSSVKKPQLSAEDSDLEISSLEDITQDLDLGPKGGRPLLPRSEPGVRRGGDSMSSQATSVWTSDSARAAGW</sequence>
<dbReference type="FunCoup" id="A0A6I8N880">
    <property type="interactions" value="104"/>
</dbReference>
<feature type="compositionally biased region" description="Basic and acidic residues" evidence="13">
    <location>
        <begin position="573"/>
        <end position="590"/>
    </location>
</feature>
<keyword evidence="4" id="KW-0963">Cytoplasm</keyword>
<keyword evidence="7" id="KW-0862">Zinc</keyword>
<dbReference type="Proteomes" id="UP000002279">
    <property type="component" value="Chromosome 1"/>
</dbReference>
<protein>
    <submittedName>
        <fullName evidence="15">DAZ interacting zinc finger protein 1 like</fullName>
    </submittedName>
</protein>
<dbReference type="GO" id="GO:0008270">
    <property type="term" value="F:zinc ion binding"/>
    <property type="evidence" value="ECO:0007669"/>
    <property type="project" value="UniProtKB-KW"/>
</dbReference>
<evidence type="ECO:0000256" key="13">
    <source>
        <dbReference type="SAM" id="MobiDB-lite"/>
    </source>
</evidence>
<evidence type="ECO:0000256" key="3">
    <source>
        <dbReference type="ARBA" id="ARBA00009131"/>
    </source>
</evidence>
<gene>
    <name evidence="15" type="primary">DZIP1L</name>
</gene>
<evidence type="ECO:0000256" key="5">
    <source>
        <dbReference type="ARBA" id="ARBA00022723"/>
    </source>
</evidence>
<comment type="subcellular location">
    <subcellularLocation>
        <location evidence="2">Cytoplasm</location>
        <location evidence="2">Cytoskeleton</location>
        <location evidence="2">Cilium basal body</location>
    </subcellularLocation>
    <subcellularLocation>
        <location evidence="1">Cytoplasm</location>
        <location evidence="1">Cytoskeleton</location>
        <location evidence="1">Microtubule organizing center</location>
        <location evidence="1">Centrosome</location>
        <location evidence="1">Centriole</location>
    </subcellularLocation>
</comment>
<name>A0A6I8N880_ORNAN</name>
<evidence type="ECO:0000256" key="11">
    <source>
        <dbReference type="PROSITE-ProRule" id="PRU00042"/>
    </source>
</evidence>
<dbReference type="PANTHER" id="PTHR21502:SF8">
    <property type="entry name" value="CILIUM ASSEMBLY PROTEIN DZIP1L"/>
    <property type="match status" value="1"/>
</dbReference>
<evidence type="ECO:0000313" key="15">
    <source>
        <dbReference type="Ensembl" id="ENSOANP00000037000.1"/>
    </source>
</evidence>
<keyword evidence="9" id="KW-0206">Cytoskeleton</keyword>
<dbReference type="OMA" id="LMPHGFD"/>
<reference evidence="15" key="3">
    <citation type="submission" date="2025-09" db="UniProtKB">
        <authorList>
            <consortium name="Ensembl"/>
        </authorList>
    </citation>
    <scope>IDENTIFICATION</scope>
    <source>
        <strain evidence="15">Glennie</strain>
    </source>
</reference>
<dbReference type="InParanoid" id="A0A6I8N880"/>
<keyword evidence="6 11" id="KW-0863">Zinc-finger</keyword>
<dbReference type="InterPro" id="IPR051241">
    <property type="entry name" value="DZIP_RILPL"/>
</dbReference>
<evidence type="ECO:0000256" key="4">
    <source>
        <dbReference type="ARBA" id="ARBA00022490"/>
    </source>
</evidence>
<feature type="region of interest" description="Disordered" evidence="13">
    <location>
        <begin position="573"/>
        <end position="757"/>
    </location>
</feature>
<keyword evidence="5" id="KW-0479">Metal-binding</keyword>
<dbReference type="GeneTree" id="ENSGT00940000160898"/>
<dbReference type="InterPro" id="IPR032714">
    <property type="entry name" value="DZIP1_N"/>
</dbReference>
<feature type="region of interest" description="Disordered" evidence="13">
    <location>
        <begin position="474"/>
        <end position="494"/>
    </location>
</feature>
<feature type="region of interest" description="Disordered" evidence="13">
    <location>
        <begin position="276"/>
        <end position="315"/>
    </location>
</feature>
<evidence type="ECO:0000256" key="7">
    <source>
        <dbReference type="ARBA" id="ARBA00022833"/>
    </source>
</evidence>
<evidence type="ECO:0000313" key="16">
    <source>
        <dbReference type="Proteomes" id="UP000002279"/>
    </source>
</evidence>
<dbReference type="AlphaFoldDB" id="A0A6I8N880"/>
<evidence type="ECO:0000256" key="2">
    <source>
        <dbReference type="ARBA" id="ARBA00004120"/>
    </source>
</evidence>
<reference evidence="15 16" key="1">
    <citation type="journal article" date="2008" name="Nature">
        <title>Genome analysis of the platypus reveals unique signatures of evolution.</title>
        <authorList>
            <person name="Warren W.C."/>
            <person name="Hillier L.W."/>
            <person name="Marshall Graves J.A."/>
            <person name="Birney E."/>
            <person name="Ponting C.P."/>
            <person name="Grutzner F."/>
            <person name="Belov K."/>
            <person name="Miller W."/>
            <person name="Clarke L."/>
            <person name="Chinwalla A.T."/>
            <person name="Yang S.P."/>
            <person name="Heger A."/>
            <person name="Locke D.P."/>
            <person name="Miethke P."/>
            <person name="Waters P.D."/>
            <person name="Veyrunes F."/>
            <person name="Fulton L."/>
            <person name="Fulton B."/>
            <person name="Graves T."/>
            <person name="Wallis J."/>
            <person name="Puente X.S."/>
            <person name="Lopez-Otin C."/>
            <person name="Ordonez G.R."/>
            <person name="Eichler E.E."/>
            <person name="Chen L."/>
            <person name="Cheng Z."/>
            <person name="Deakin J.E."/>
            <person name="Alsop A."/>
            <person name="Thompson K."/>
            <person name="Kirby P."/>
            <person name="Papenfuss A.T."/>
            <person name="Wakefield M.J."/>
            <person name="Olender T."/>
            <person name="Lancet D."/>
            <person name="Huttley G.A."/>
            <person name="Smit A.F."/>
            <person name="Pask A."/>
            <person name="Temple-Smith P."/>
            <person name="Batzer M.A."/>
            <person name="Walker J.A."/>
            <person name="Konkel M.K."/>
            <person name="Harris R.S."/>
            <person name="Whittington C.M."/>
            <person name="Wong E.S."/>
            <person name="Gemmell N.J."/>
            <person name="Buschiazzo E."/>
            <person name="Vargas Jentzsch I.M."/>
            <person name="Merkel A."/>
            <person name="Schmitz J."/>
            <person name="Zemann A."/>
            <person name="Churakov G."/>
            <person name="Kriegs J.O."/>
            <person name="Brosius J."/>
            <person name="Murchison E.P."/>
            <person name="Sachidanandam R."/>
            <person name="Smith C."/>
            <person name="Hannon G.J."/>
            <person name="Tsend-Ayush E."/>
            <person name="McMillan D."/>
            <person name="Attenborough R."/>
            <person name="Rens W."/>
            <person name="Ferguson-Smith M."/>
            <person name="Lefevre C.M."/>
            <person name="Sharp J.A."/>
            <person name="Nicholas K.R."/>
            <person name="Ray D.A."/>
            <person name="Kube M."/>
            <person name="Reinhardt R."/>
            <person name="Pringle T.H."/>
            <person name="Taylor J."/>
            <person name="Jones R.C."/>
            <person name="Nixon B."/>
            <person name="Dacheux J.L."/>
            <person name="Niwa H."/>
            <person name="Sekita Y."/>
            <person name="Huang X."/>
            <person name="Stark A."/>
            <person name="Kheradpour P."/>
            <person name="Kellis M."/>
            <person name="Flicek P."/>
            <person name="Chen Y."/>
            <person name="Webber C."/>
            <person name="Hardison R."/>
            <person name="Nelson J."/>
            <person name="Hallsworth-Pepin K."/>
            <person name="Delehaunty K."/>
            <person name="Markovic C."/>
            <person name="Minx P."/>
            <person name="Feng Y."/>
            <person name="Kremitzki C."/>
            <person name="Mitreva M."/>
            <person name="Glasscock J."/>
            <person name="Wylie T."/>
            <person name="Wohldmann P."/>
            <person name="Thiru P."/>
            <person name="Nhan M.N."/>
            <person name="Pohl C.S."/>
            <person name="Smith S.M."/>
            <person name="Hou S."/>
            <person name="Nefedov M."/>
            <person name="de Jong P.J."/>
            <person name="Renfree M.B."/>
            <person name="Mardis E.R."/>
            <person name="Wilson R.K."/>
        </authorList>
    </citation>
    <scope>NUCLEOTIDE SEQUENCE [LARGE SCALE GENOMIC DNA]</scope>
    <source>
        <strain evidence="15 16">Glennie</strain>
    </source>
</reference>
<keyword evidence="10" id="KW-0966">Cell projection</keyword>
<dbReference type="GO" id="GO:0036064">
    <property type="term" value="C:ciliary basal body"/>
    <property type="evidence" value="ECO:0000318"/>
    <property type="project" value="GO_Central"/>
</dbReference>
<dbReference type="Ensembl" id="ENSOANT00000065173.1">
    <property type="protein sequence ID" value="ENSOANP00000037000.1"/>
    <property type="gene ID" value="ENSOANG00000036526.1"/>
</dbReference>
<evidence type="ECO:0000259" key="14">
    <source>
        <dbReference type="PROSITE" id="PS50157"/>
    </source>
</evidence>
<comment type="similarity">
    <text evidence="3">Belongs to the DZIP C2H2-type zinc-finger protein family.</text>
</comment>
<feature type="compositionally biased region" description="Polar residues" evidence="13">
    <location>
        <begin position="851"/>
        <end position="864"/>
    </location>
</feature>
<evidence type="ECO:0000256" key="1">
    <source>
        <dbReference type="ARBA" id="ARBA00004114"/>
    </source>
</evidence>
<dbReference type="PROSITE" id="PS00028">
    <property type="entry name" value="ZINC_FINGER_C2H2_1"/>
    <property type="match status" value="1"/>
</dbReference>
<dbReference type="GO" id="GO:0005814">
    <property type="term" value="C:centriole"/>
    <property type="evidence" value="ECO:0007669"/>
    <property type="project" value="UniProtKB-SubCell"/>
</dbReference>
<feature type="compositionally biased region" description="Polar residues" evidence="13">
    <location>
        <begin position="613"/>
        <end position="627"/>
    </location>
</feature>
<dbReference type="Bgee" id="ENSOANG00000036526">
    <property type="expression patterns" value="Expressed in fibroblast and 6 other cell types or tissues"/>
</dbReference>
<feature type="coiled-coil region" evidence="12">
    <location>
        <begin position="168"/>
        <end position="202"/>
    </location>
</feature>